<sequence>MDPIDAFPDHISTTVVPVTLLEKPVVFEYAMLLGRAKSELASSTKNPTQNVFFLFYKDHWHQKRRGWTISNEQSWRQIMLINLESTNYLPPPTPAHVPAEKRHLEEKSLPFSKRRFKVRITSDIRRVSRRPENALESAQVQTCVCTCADSRADSTVNCADFTVACADFTVTCADFTVTCADFSVTCPRTCADSRTTCPRTYSGARHFVADPHGCASSLDQLMSFLFGEEPEPPAHTQEPSCFTRSFEWVVPRLTKIGRHISLKIKGLTFGSHALNASGGHVRDMVGRLGNASRREPYYGVSQTLETGFGKTCGTLALESFGT</sequence>
<reference evidence="1" key="1">
    <citation type="submission" date="2020-08" db="EMBL/GenBank/DDBJ databases">
        <title>Multicomponent nature underlies the extraordinary mechanical properties of spider dragline silk.</title>
        <authorList>
            <person name="Kono N."/>
            <person name="Nakamura H."/>
            <person name="Mori M."/>
            <person name="Yoshida Y."/>
            <person name="Ohtoshi R."/>
            <person name="Malay A.D."/>
            <person name="Moran D.A.P."/>
            <person name="Tomita M."/>
            <person name="Numata K."/>
            <person name="Arakawa K."/>
        </authorList>
    </citation>
    <scope>NUCLEOTIDE SEQUENCE</scope>
</reference>
<evidence type="ECO:0000313" key="2">
    <source>
        <dbReference type="Proteomes" id="UP000887159"/>
    </source>
</evidence>
<name>A0A8X6V2Z5_TRICX</name>
<keyword evidence="2" id="KW-1185">Reference proteome</keyword>
<proteinExistence type="predicted"/>
<protein>
    <submittedName>
        <fullName evidence="1">Uncharacterized protein</fullName>
    </submittedName>
</protein>
<comment type="caution">
    <text evidence="1">The sequence shown here is derived from an EMBL/GenBank/DDBJ whole genome shotgun (WGS) entry which is preliminary data.</text>
</comment>
<gene>
    <name evidence="1" type="ORF">TNCV_2012891</name>
</gene>
<dbReference type="AlphaFoldDB" id="A0A8X6V2Z5"/>
<accession>A0A8X6V2Z5</accession>
<evidence type="ECO:0000313" key="1">
    <source>
        <dbReference type="EMBL" id="GFX92703.1"/>
    </source>
</evidence>
<dbReference type="EMBL" id="BMAU01021158">
    <property type="protein sequence ID" value="GFX92703.1"/>
    <property type="molecule type" value="Genomic_DNA"/>
</dbReference>
<organism evidence="1 2">
    <name type="scientific">Trichonephila clavipes</name>
    <name type="common">Golden silk orbweaver</name>
    <name type="synonym">Nephila clavipes</name>
    <dbReference type="NCBI Taxonomy" id="2585209"/>
    <lineage>
        <taxon>Eukaryota</taxon>
        <taxon>Metazoa</taxon>
        <taxon>Ecdysozoa</taxon>
        <taxon>Arthropoda</taxon>
        <taxon>Chelicerata</taxon>
        <taxon>Arachnida</taxon>
        <taxon>Araneae</taxon>
        <taxon>Araneomorphae</taxon>
        <taxon>Entelegynae</taxon>
        <taxon>Araneoidea</taxon>
        <taxon>Nephilidae</taxon>
        <taxon>Trichonephila</taxon>
    </lineage>
</organism>
<dbReference type="Proteomes" id="UP000887159">
    <property type="component" value="Unassembled WGS sequence"/>
</dbReference>